<evidence type="ECO:0000313" key="2">
    <source>
        <dbReference type="EMBL" id="PZE15950.1"/>
    </source>
</evidence>
<sequence>MEAQFIPTRTICLHYEIEITFVKELNQYGLIEIEEKENEAYIHQDQIADLEKILRLYNELKVNLEGIDVVLNLLKKEEALQEELNTLRNRLSLYENE</sequence>
<feature type="coiled-coil region" evidence="1">
    <location>
        <begin position="33"/>
        <end position="97"/>
    </location>
</feature>
<dbReference type="AlphaFoldDB" id="A0A2W1MXQ0"/>
<reference evidence="2 3" key="1">
    <citation type="submission" date="2018-06" db="EMBL/GenBank/DDBJ databases">
        <title>The draft genome sequence of Crocinitomix sp. SM1701.</title>
        <authorList>
            <person name="Zhang X."/>
        </authorList>
    </citation>
    <scope>NUCLEOTIDE SEQUENCE [LARGE SCALE GENOMIC DNA]</scope>
    <source>
        <strain evidence="2 3">SM1701</strain>
    </source>
</reference>
<accession>A0A2W1MXQ0</accession>
<keyword evidence="1" id="KW-0175">Coiled coil</keyword>
<gene>
    <name evidence="2" type="ORF">DNU06_15700</name>
</gene>
<comment type="caution">
    <text evidence="2">The sequence shown here is derived from an EMBL/GenBank/DDBJ whole genome shotgun (WGS) entry which is preliminary data.</text>
</comment>
<keyword evidence="3" id="KW-1185">Reference proteome</keyword>
<proteinExistence type="predicted"/>
<dbReference type="Pfam" id="PF13591">
    <property type="entry name" value="MerR_2"/>
    <property type="match status" value="1"/>
</dbReference>
<dbReference type="OrthoDB" id="1494789at2"/>
<dbReference type="RefSeq" id="WP_111064452.1">
    <property type="nucleotide sequence ID" value="NZ_JBHUCU010000012.1"/>
</dbReference>
<protein>
    <submittedName>
        <fullName evidence="2">MerR family transcriptional regulator</fullName>
    </submittedName>
</protein>
<dbReference type="EMBL" id="QKSB01000014">
    <property type="protein sequence ID" value="PZE15950.1"/>
    <property type="molecule type" value="Genomic_DNA"/>
</dbReference>
<evidence type="ECO:0000256" key="1">
    <source>
        <dbReference type="SAM" id="Coils"/>
    </source>
</evidence>
<organism evidence="2 3">
    <name type="scientific">Putridiphycobacter roseus</name>
    <dbReference type="NCBI Taxonomy" id="2219161"/>
    <lineage>
        <taxon>Bacteria</taxon>
        <taxon>Pseudomonadati</taxon>
        <taxon>Bacteroidota</taxon>
        <taxon>Flavobacteriia</taxon>
        <taxon>Flavobacteriales</taxon>
        <taxon>Crocinitomicaceae</taxon>
        <taxon>Putridiphycobacter</taxon>
    </lineage>
</organism>
<evidence type="ECO:0000313" key="3">
    <source>
        <dbReference type="Proteomes" id="UP000249248"/>
    </source>
</evidence>
<name>A0A2W1MXQ0_9FLAO</name>
<dbReference type="Proteomes" id="UP000249248">
    <property type="component" value="Unassembled WGS sequence"/>
</dbReference>
<dbReference type="Gene3D" id="1.10.1660.10">
    <property type="match status" value="1"/>
</dbReference>